<gene>
    <name evidence="3" type="ORF">CD943_13090</name>
</gene>
<reference evidence="3 4" key="1">
    <citation type="submission" date="2017-06" db="EMBL/GenBank/DDBJ databases">
        <title>Biodegradation of gentamicin by bacterial consortia AMQD4 in synthetic medium and raw gentamicin sewage.</title>
        <authorList>
            <person name="Chang H."/>
            <person name="Feng Y."/>
            <person name="Li Z."/>
            <person name="Xue J."/>
            <person name="Cheng D."/>
        </authorList>
    </citation>
    <scope>NUCLEOTIDE SEQUENCE [LARGE SCALE GENOMIC DNA]</scope>
    <source>
        <strain evidence="3 4">BZC3</strain>
    </source>
</reference>
<organism evidence="3 4">
    <name type="scientific">Brevundimonas diminuta</name>
    <name type="common">Pseudomonas diminuta</name>
    <dbReference type="NCBI Taxonomy" id="293"/>
    <lineage>
        <taxon>Bacteria</taxon>
        <taxon>Pseudomonadati</taxon>
        <taxon>Pseudomonadota</taxon>
        <taxon>Alphaproteobacteria</taxon>
        <taxon>Caulobacterales</taxon>
        <taxon>Caulobacteraceae</taxon>
        <taxon>Brevundimonas</taxon>
    </lineage>
</organism>
<reference evidence="3 4" key="2">
    <citation type="submission" date="2017-06" db="EMBL/GenBank/DDBJ databases">
        <authorList>
            <person name="Kim H.J."/>
            <person name="Triplett B.A."/>
        </authorList>
    </citation>
    <scope>NUCLEOTIDE SEQUENCE [LARGE SCALE GENOMIC DNA]</scope>
    <source>
        <strain evidence="3 4">BZC3</strain>
    </source>
</reference>
<dbReference type="InterPro" id="IPR021994">
    <property type="entry name" value="DUF3592"/>
</dbReference>
<proteinExistence type="predicted"/>
<feature type="transmembrane region" description="Helical" evidence="1">
    <location>
        <begin position="9"/>
        <end position="32"/>
    </location>
</feature>
<dbReference type="Proteomes" id="UP000197024">
    <property type="component" value="Chromosome"/>
</dbReference>
<accession>A0A1Z3LZW2</accession>
<feature type="transmembrane region" description="Helical" evidence="1">
    <location>
        <begin position="128"/>
        <end position="149"/>
    </location>
</feature>
<dbReference type="Pfam" id="PF12158">
    <property type="entry name" value="DUF3592"/>
    <property type="match status" value="1"/>
</dbReference>
<evidence type="ECO:0000313" key="4">
    <source>
        <dbReference type="Proteomes" id="UP000197024"/>
    </source>
</evidence>
<keyword evidence="1" id="KW-1133">Transmembrane helix</keyword>
<name>A0A1Z3LZW2_BREDI</name>
<feature type="domain" description="DUF3592" evidence="2">
    <location>
        <begin position="45"/>
        <end position="120"/>
    </location>
</feature>
<dbReference type="AlphaFoldDB" id="A0A1Z3LZW2"/>
<keyword evidence="1" id="KW-0812">Transmembrane</keyword>
<protein>
    <recommendedName>
        <fullName evidence="2">DUF3592 domain-containing protein</fullName>
    </recommendedName>
</protein>
<evidence type="ECO:0000256" key="1">
    <source>
        <dbReference type="SAM" id="Phobius"/>
    </source>
</evidence>
<evidence type="ECO:0000259" key="2">
    <source>
        <dbReference type="Pfam" id="PF12158"/>
    </source>
</evidence>
<keyword evidence="1" id="KW-0472">Membrane</keyword>
<evidence type="ECO:0000313" key="3">
    <source>
        <dbReference type="EMBL" id="ASD27738.1"/>
    </source>
</evidence>
<dbReference type="EMBL" id="CP021995">
    <property type="protein sequence ID" value="ASD27738.1"/>
    <property type="molecule type" value="Genomic_DNA"/>
</dbReference>
<sequence length="244" mass="27457">MPLVGMKSLFLKVGGLFAAVGVIFLIVSAVLFQKQADFAAKAARAQGTVTELIRHVERDRDRARSTVSYTAVIVFSDKSGQRREFSEAVRSNPPRFSEGDDVPVLYDPARPSHAVVDDFWGRRGVMTIFLGLGAIFSTLGTIILAVDLTRSRKISRLMREGRPVDADFLHVFRDTRTTRNGDHPFRVVAQTTDPKTGRLRRFESEEIWVDPTQQLTGRKLRVLLDPADPRRYHVDLSDIMTSED</sequence>